<feature type="transmembrane region" description="Helical" evidence="1">
    <location>
        <begin position="20"/>
        <end position="45"/>
    </location>
</feature>
<evidence type="ECO:0000313" key="3">
    <source>
        <dbReference type="Proteomes" id="UP000007167"/>
    </source>
</evidence>
<organism evidence="2 3">
    <name type="scientific">Aeromonas phage phiAS7</name>
    <dbReference type="NCBI Taxonomy" id="1141132"/>
    <lineage>
        <taxon>Viruses</taxon>
        <taxon>Duplodnaviria</taxon>
        <taxon>Heunggongvirae</taxon>
        <taxon>Uroviricota</taxon>
        <taxon>Caudoviricetes</taxon>
        <taxon>Autographivirales</taxon>
        <taxon>Autonotataviridae</taxon>
        <taxon>Aerosvirus</taxon>
        <taxon>Aerosvirus AS7</taxon>
    </lineage>
</organism>
<accession>H6UK28</accession>
<evidence type="ECO:0000256" key="1">
    <source>
        <dbReference type="SAM" id="Phobius"/>
    </source>
</evidence>
<protein>
    <submittedName>
        <fullName evidence="2">Uncharacterized protein</fullName>
    </submittedName>
</protein>
<gene>
    <name evidence="2" type="ORF">phiAS7_00021</name>
</gene>
<proteinExistence type="predicted"/>
<keyword evidence="1" id="KW-0812">Transmembrane</keyword>
<keyword evidence="1" id="KW-0472">Membrane</keyword>
<evidence type="ECO:0000313" key="2">
    <source>
        <dbReference type="EMBL" id="AEZ65046.1"/>
    </source>
</evidence>
<keyword evidence="3" id="KW-1185">Reference proteome</keyword>
<reference evidence="2 3" key="1">
    <citation type="journal article" date="2012" name="J. Virol.">
        <title>Complete Genome Sequence of Bacteriophage phiAS7, a T7-Like Virus That Infects Aeromonas salmonicida subsp. salmonicida.</title>
        <authorList>
            <person name="Kim J.H."/>
            <person name="Son J.S."/>
            <person name="Choresca C.H."/>
            <person name="Shin S.P."/>
            <person name="Han J.E."/>
            <person name="Jun J.W."/>
            <person name="Kang D.H."/>
            <person name="Oh C."/>
            <person name="Heo S.J."/>
            <person name="Park S.C."/>
        </authorList>
    </citation>
    <scope>NUCLEOTIDE SEQUENCE [LARGE SCALE GENOMIC DNA]</scope>
</reference>
<dbReference type="Proteomes" id="UP000007167">
    <property type="component" value="Segment"/>
</dbReference>
<name>H6UK28_9CAUD</name>
<dbReference type="KEGG" id="vg:14013235"/>
<dbReference type="EMBL" id="JN651747">
    <property type="protein sequence ID" value="AEZ65046.1"/>
    <property type="molecule type" value="Genomic_DNA"/>
</dbReference>
<keyword evidence="1" id="KW-1133">Transmembrane helix</keyword>
<dbReference type="RefSeq" id="YP_007007793.1">
    <property type="nucleotide sequence ID" value="NC_019528.1"/>
</dbReference>
<dbReference type="GeneID" id="14013235"/>
<sequence>MIPDYLPDCLHGFLWLIEPTITLLQLIAYGGLTLCTLVAIIGWHLEDKARGH</sequence>